<name>A0A1Y6M557_ZYMTR</name>
<evidence type="ECO:0000313" key="3">
    <source>
        <dbReference type="Proteomes" id="UP000215453"/>
    </source>
</evidence>
<feature type="compositionally biased region" description="Basic and acidic residues" evidence="1">
    <location>
        <begin position="577"/>
        <end position="588"/>
    </location>
</feature>
<accession>A0A1Y6M557</accession>
<reference evidence="2 3" key="1">
    <citation type="submission" date="2016-10" db="EMBL/GenBank/DDBJ databases">
        <authorList>
            <person name="Varghese N."/>
        </authorList>
    </citation>
    <scope>NUCLEOTIDE SEQUENCE [LARGE SCALE GENOMIC DNA]</scope>
</reference>
<evidence type="ECO:0000313" key="2">
    <source>
        <dbReference type="EMBL" id="SMY30211.1"/>
    </source>
</evidence>
<feature type="compositionally biased region" description="Low complexity" evidence="1">
    <location>
        <begin position="309"/>
        <end position="331"/>
    </location>
</feature>
<feature type="region of interest" description="Disordered" evidence="1">
    <location>
        <begin position="560"/>
        <end position="588"/>
    </location>
</feature>
<sequence length="695" mass="78733">MATRPKVLIKPFTGTGEQDARRWMLIFKRQQRNAGNDAEMWVEDFDALMEGAAGKWADRALKDWFTAPSQEAVNNITSAFLKKWQVDVEDTDAEGAIDKPTALTQGSNEALKEYHERAALLLHEAGASDSADNDNDTAVGVLAMAISRFKKGLQDRELRSLVTKESAAKTLQATVQCIEASEPIPAELEQKVTAIIDQKEVAVRQVNIAQSAPEVIPQQHFYPLQQYAQHQQQYAPQPYGQFNRYSPSPPPRPQSQSPWNQPPRPQATPQAPQQQQHQQQHQQQGPKLYDPQQARAISRENSQDFSYDNNGGNMNRQGSQNNNNSMSCQNSFDNRRDPGVTSEDLPQFYHDALAVTQQNSPDRIIDPTTSMIPLINGQKENHSRDMNGQQQGGYQQQQRNAPVNNISMDQAEECDFTDDMRLADIRFQDDPFSAITVSVDQLGLDQCQEIDVLDLAGYKRGRHEDDEGDREPSKAAQRNPDTERIYARLRRASDAVKATPRATTNANKDSTKRSRKHKLLKPINALLGQPPLNIKEILSKIMIEIPITWIMQFSPFFRDGTTRLSSSPRPRRTKPKKKEDSHDEEKDQLYDTNAEHIQAAVRQADHRTKQLQQQRFSERAPQHLEIGDTVLLKNHHLREKSKQPPWSGLFKITGRTVDTNHCFTLSTMHGKQLFGHHHADNLKLFTARTGYLAAN</sequence>
<proteinExistence type="predicted"/>
<gene>
    <name evidence="2" type="ORF">ZT1A5_G11661</name>
</gene>
<feature type="region of interest" description="Disordered" evidence="1">
    <location>
        <begin position="461"/>
        <end position="517"/>
    </location>
</feature>
<dbReference type="Proteomes" id="UP000215453">
    <property type="component" value="Chromosome 15"/>
</dbReference>
<dbReference type="EMBL" id="LT882690">
    <property type="protein sequence ID" value="SMY30211.1"/>
    <property type="molecule type" value="Genomic_DNA"/>
</dbReference>
<evidence type="ECO:0000256" key="1">
    <source>
        <dbReference type="SAM" id="MobiDB-lite"/>
    </source>
</evidence>
<feature type="compositionally biased region" description="Basic and acidic residues" evidence="1">
    <location>
        <begin position="480"/>
        <end position="494"/>
    </location>
</feature>
<feature type="compositionally biased region" description="Low complexity" evidence="1">
    <location>
        <begin position="267"/>
        <end position="284"/>
    </location>
</feature>
<organism evidence="2 3">
    <name type="scientific">Zymoseptoria tritici ST99CH_1A5</name>
    <dbReference type="NCBI Taxonomy" id="1276529"/>
    <lineage>
        <taxon>Eukaryota</taxon>
        <taxon>Fungi</taxon>
        <taxon>Dikarya</taxon>
        <taxon>Ascomycota</taxon>
        <taxon>Pezizomycotina</taxon>
        <taxon>Dothideomycetes</taxon>
        <taxon>Dothideomycetidae</taxon>
        <taxon>Mycosphaerellales</taxon>
        <taxon>Mycosphaerellaceae</taxon>
        <taxon>Zymoseptoria</taxon>
    </lineage>
</organism>
<protein>
    <submittedName>
        <fullName evidence="2">Uncharacterized protein</fullName>
    </submittedName>
</protein>
<dbReference type="AlphaFoldDB" id="A0A1Y6M557"/>
<feature type="compositionally biased region" description="Basic and acidic residues" evidence="1">
    <location>
        <begin position="462"/>
        <end position="473"/>
    </location>
</feature>
<feature type="region of interest" description="Disordered" evidence="1">
    <location>
        <begin position="238"/>
        <end position="344"/>
    </location>
</feature>